<dbReference type="InterPro" id="IPR002410">
    <property type="entry name" value="Peptidase_S33"/>
</dbReference>
<keyword evidence="5" id="KW-1185">Reference proteome</keyword>
<dbReference type="PANTHER" id="PTHR43798">
    <property type="entry name" value="MONOACYLGLYCEROL LIPASE"/>
    <property type="match status" value="1"/>
</dbReference>
<comment type="similarity">
    <text evidence="1">Belongs to the peptidase S33 family.</text>
</comment>
<dbReference type="InterPro" id="IPR000073">
    <property type="entry name" value="AB_hydrolase_1"/>
</dbReference>
<sequence>MSRPLPAADVARPFAAAADVRYWTLPTGSRLAYLEIPATGEAKLASAPIVLVGGGPGEAVVSDASQARYFGQLARLGRPVYVYDQLGAGLSSRLDDPAGYTVRCHVDDLEGIRQALGADRLVLMGSSWGGSLVASYLARHPDRVAKAVSTSPAPIDYAQYGAGSVSSRLPARQRKRADGLLPGTTRFTLWLALGAVNPQAAHRMVSDREADAFFDGYLDLVSPATVCDPAHLPGGRTRGNGLYTNIFTTRDARTTRTQAETRRLLAGNRTPALIVTGGCNYVPWEPTRQYAEILTASTLVCLPRAGHVIHYDAPAAYLGLVTAFLRDEPLPVPAWTSAAPCR</sequence>
<evidence type="ECO:0000313" key="4">
    <source>
        <dbReference type="EMBL" id="MFD0691981.1"/>
    </source>
</evidence>
<proteinExistence type="inferred from homology"/>
<dbReference type="InterPro" id="IPR050266">
    <property type="entry name" value="AB_hydrolase_sf"/>
</dbReference>
<name>A0ABW2Y082_9ACTN</name>
<dbReference type="EMBL" id="JBHTGP010000034">
    <property type="protein sequence ID" value="MFD0691981.1"/>
    <property type="molecule type" value="Genomic_DNA"/>
</dbReference>
<evidence type="ECO:0000313" key="5">
    <source>
        <dbReference type="Proteomes" id="UP001597063"/>
    </source>
</evidence>
<keyword evidence="2 4" id="KW-0378">Hydrolase</keyword>
<protein>
    <submittedName>
        <fullName evidence="4">Alpha/beta hydrolase</fullName>
    </submittedName>
</protein>
<dbReference type="Gene3D" id="3.40.50.1820">
    <property type="entry name" value="alpha/beta hydrolase"/>
    <property type="match status" value="1"/>
</dbReference>
<evidence type="ECO:0000256" key="2">
    <source>
        <dbReference type="ARBA" id="ARBA00022801"/>
    </source>
</evidence>
<dbReference type="PANTHER" id="PTHR43798:SF27">
    <property type="entry name" value="HYDROLASE ALPHA_BETA HYDROLASE FOLD FAMILY"/>
    <property type="match status" value="1"/>
</dbReference>
<feature type="domain" description="AB hydrolase-1" evidence="3">
    <location>
        <begin position="48"/>
        <end position="314"/>
    </location>
</feature>
<evidence type="ECO:0000256" key="1">
    <source>
        <dbReference type="ARBA" id="ARBA00010088"/>
    </source>
</evidence>
<dbReference type="RefSeq" id="WP_165502918.1">
    <property type="nucleotide sequence ID" value="NZ_CAACUY010000056.1"/>
</dbReference>
<reference evidence="5" key="1">
    <citation type="journal article" date="2019" name="Int. J. Syst. Evol. Microbiol.">
        <title>The Global Catalogue of Microorganisms (GCM) 10K type strain sequencing project: providing services to taxonomists for standard genome sequencing and annotation.</title>
        <authorList>
            <consortium name="The Broad Institute Genomics Platform"/>
            <consortium name="The Broad Institute Genome Sequencing Center for Infectious Disease"/>
            <person name="Wu L."/>
            <person name="Ma J."/>
        </authorList>
    </citation>
    <scope>NUCLEOTIDE SEQUENCE [LARGE SCALE GENOMIC DNA]</scope>
    <source>
        <strain evidence="5">JCM 9371</strain>
    </source>
</reference>
<dbReference type="Pfam" id="PF00561">
    <property type="entry name" value="Abhydrolase_1"/>
    <property type="match status" value="1"/>
</dbReference>
<organism evidence="4 5">
    <name type="scientific">Actinomadura fibrosa</name>
    <dbReference type="NCBI Taxonomy" id="111802"/>
    <lineage>
        <taxon>Bacteria</taxon>
        <taxon>Bacillati</taxon>
        <taxon>Actinomycetota</taxon>
        <taxon>Actinomycetes</taxon>
        <taxon>Streptosporangiales</taxon>
        <taxon>Thermomonosporaceae</taxon>
        <taxon>Actinomadura</taxon>
    </lineage>
</organism>
<comment type="caution">
    <text evidence="4">The sequence shown here is derived from an EMBL/GenBank/DDBJ whole genome shotgun (WGS) entry which is preliminary data.</text>
</comment>
<gene>
    <name evidence="4" type="ORF">ACFQZM_46365</name>
</gene>
<dbReference type="InterPro" id="IPR029058">
    <property type="entry name" value="AB_hydrolase_fold"/>
</dbReference>
<dbReference type="Proteomes" id="UP001597063">
    <property type="component" value="Unassembled WGS sequence"/>
</dbReference>
<dbReference type="SUPFAM" id="SSF53474">
    <property type="entry name" value="alpha/beta-Hydrolases"/>
    <property type="match status" value="1"/>
</dbReference>
<dbReference type="GO" id="GO:0016787">
    <property type="term" value="F:hydrolase activity"/>
    <property type="evidence" value="ECO:0007669"/>
    <property type="project" value="UniProtKB-KW"/>
</dbReference>
<evidence type="ECO:0000259" key="3">
    <source>
        <dbReference type="Pfam" id="PF00561"/>
    </source>
</evidence>
<dbReference type="PRINTS" id="PR00793">
    <property type="entry name" value="PROAMNOPTASE"/>
</dbReference>
<accession>A0ABW2Y082</accession>